<evidence type="ECO:0008006" key="4">
    <source>
        <dbReference type="Google" id="ProtNLM"/>
    </source>
</evidence>
<name>A0A6G1H675_9PEZI</name>
<organism evidence="2 3">
    <name type="scientific">Aulographum hederae CBS 113979</name>
    <dbReference type="NCBI Taxonomy" id="1176131"/>
    <lineage>
        <taxon>Eukaryota</taxon>
        <taxon>Fungi</taxon>
        <taxon>Dikarya</taxon>
        <taxon>Ascomycota</taxon>
        <taxon>Pezizomycotina</taxon>
        <taxon>Dothideomycetes</taxon>
        <taxon>Pleosporomycetidae</taxon>
        <taxon>Aulographales</taxon>
        <taxon>Aulographaceae</taxon>
    </lineage>
</organism>
<feature type="transmembrane region" description="Helical" evidence="1">
    <location>
        <begin position="402"/>
        <end position="423"/>
    </location>
</feature>
<dbReference type="Proteomes" id="UP000800041">
    <property type="component" value="Unassembled WGS sequence"/>
</dbReference>
<gene>
    <name evidence="2" type="ORF">K402DRAFT_351716</name>
</gene>
<feature type="transmembrane region" description="Helical" evidence="1">
    <location>
        <begin position="229"/>
        <end position="252"/>
    </location>
</feature>
<feature type="transmembrane region" description="Helical" evidence="1">
    <location>
        <begin position="123"/>
        <end position="145"/>
    </location>
</feature>
<keyword evidence="1" id="KW-1133">Transmembrane helix</keyword>
<accession>A0A6G1H675</accession>
<keyword evidence="1" id="KW-0812">Transmembrane</keyword>
<feature type="transmembrane region" description="Helical" evidence="1">
    <location>
        <begin position="79"/>
        <end position="103"/>
    </location>
</feature>
<proteinExistence type="predicted"/>
<evidence type="ECO:0000256" key="1">
    <source>
        <dbReference type="SAM" id="Phobius"/>
    </source>
</evidence>
<evidence type="ECO:0000313" key="2">
    <source>
        <dbReference type="EMBL" id="KAF1988520.1"/>
    </source>
</evidence>
<keyword evidence="1" id="KW-0472">Membrane</keyword>
<sequence length="443" mass="50160">MDIKRPFSRFSVFSNHIEEAEEEPSSATVQHLLGLRGFLVIQSFIWVFLQTFAPTAVKDCANTDGPGVELALRKTLSVLFWNGSLIYSAIIFLSARTICLPFLRQPTSLNLANTIFRRGIRLWIPTAVSLALVTLIFSQTGVSYIDDFKTRTGNISLETPYQLKSGLVYLNAVFNLFWTTHEYATQAGATAFPSGTLWTVNLVFMQSYTVYMAMVIIPHTLPQWRLKAAIVFILTAWWVQSWAWFSISGLLLTDVLKNMAFRERSATGIPIWKIERRIPTWILYAVVLIAGVIMEYLWTAWRPELADKELIAHTGLYNSGGLNTGFDERQPQARIDNYLIIVGFFLLLETSEWLQWIFANPLFVFLGRRSLSYFLVQSIIVSTAGIKMYIHMTASSGASNGGTVVACLVMCTAFLPVAGEIFYRAIERPTELLAHLLFKWVRE</sequence>
<reference evidence="2" key="1">
    <citation type="journal article" date="2020" name="Stud. Mycol.">
        <title>101 Dothideomycetes genomes: a test case for predicting lifestyles and emergence of pathogens.</title>
        <authorList>
            <person name="Haridas S."/>
            <person name="Albert R."/>
            <person name="Binder M."/>
            <person name="Bloem J."/>
            <person name="Labutti K."/>
            <person name="Salamov A."/>
            <person name="Andreopoulos B."/>
            <person name="Baker S."/>
            <person name="Barry K."/>
            <person name="Bills G."/>
            <person name="Bluhm B."/>
            <person name="Cannon C."/>
            <person name="Castanera R."/>
            <person name="Culley D."/>
            <person name="Daum C."/>
            <person name="Ezra D."/>
            <person name="Gonzalez J."/>
            <person name="Henrissat B."/>
            <person name="Kuo A."/>
            <person name="Liang C."/>
            <person name="Lipzen A."/>
            <person name="Lutzoni F."/>
            <person name="Magnuson J."/>
            <person name="Mondo S."/>
            <person name="Nolan M."/>
            <person name="Ohm R."/>
            <person name="Pangilinan J."/>
            <person name="Park H.-J."/>
            <person name="Ramirez L."/>
            <person name="Alfaro M."/>
            <person name="Sun H."/>
            <person name="Tritt A."/>
            <person name="Yoshinaga Y."/>
            <person name="Zwiers L.-H."/>
            <person name="Turgeon B."/>
            <person name="Goodwin S."/>
            <person name="Spatafora J."/>
            <person name="Crous P."/>
            <person name="Grigoriev I."/>
        </authorList>
    </citation>
    <scope>NUCLEOTIDE SEQUENCE</scope>
    <source>
        <strain evidence="2">CBS 113979</strain>
    </source>
</reference>
<feature type="transmembrane region" description="Helical" evidence="1">
    <location>
        <begin position="371"/>
        <end position="390"/>
    </location>
</feature>
<feature type="transmembrane region" description="Helical" evidence="1">
    <location>
        <begin position="196"/>
        <end position="217"/>
    </location>
</feature>
<feature type="transmembrane region" description="Helical" evidence="1">
    <location>
        <begin position="281"/>
        <end position="298"/>
    </location>
</feature>
<feature type="transmembrane region" description="Helical" evidence="1">
    <location>
        <begin position="338"/>
        <end position="359"/>
    </location>
</feature>
<dbReference type="AlphaFoldDB" id="A0A6G1H675"/>
<protein>
    <recommendedName>
        <fullName evidence="4">Acyltransferase 3 domain-containing protein</fullName>
    </recommendedName>
</protein>
<dbReference type="OrthoDB" id="3363151at2759"/>
<evidence type="ECO:0000313" key="3">
    <source>
        <dbReference type="Proteomes" id="UP000800041"/>
    </source>
</evidence>
<keyword evidence="3" id="KW-1185">Reference proteome</keyword>
<dbReference type="EMBL" id="ML977148">
    <property type="protein sequence ID" value="KAF1988520.1"/>
    <property type="molecule type" value="Genomic_DNA"/>
</dbReference>